<evidence type="ECO:0000256" key="1">
    <source>
        <dbReference type="SAM" id="MobiDB-lite"/>
    </source>
</evidence>
<name>Q08Y76_STIAD</name>
<sequence>MHGLAAAQTLAPQGSDGAVRPGALHARGPAQALGAQSRQARPAHEDSEGSPPAVKGRRPPSAPCSEGRHSPSSVPRARVPLERRGQDIHEVLGGRPFDALRNRVQLAPGLERAQALPFVLPRKLRRRLHPRGPQRAAHPRCQLREEGPGVLLERRGKRLHPVGIEMEPVEIGADVLVAHLLDEVDEVPPWTGRDRDEPFVVFHPPHQRRSHGLDLGVVPLARGLFRHLHQRPDGLRPGNDRAVERGHLRQGSRVPGLRDDVQIIGEADHLEPPLPVRVGGKGAIARARGRQGQAGELRVVLGIPVSRQALRVRKPQGHRRGQRPAQAKARHVELHLRAREGRQELGQRLARPGPLARGRHLLKHRQPAGDAQGNLGPGGLRATAPGHLQGDEELLGHPVEHRRRIGPRDRDDILRRIQGALRDIHRVDGEHARVEQVHTRAPHHVPATDERFGLHECSVERSKRSLLDVAAGFSALAQSIRQIREDREREDILLLLADRGLEHGAFLCW</sequence>
<evidence type="ECO:0000313" key="3">
    <source>
        <dbReference type="Proteomes" id="UP000032702"/>
    </source>
</evidence>
<accession>Q08Y76</accession>
<dbReference type="EMBL" id="AAMD01000082">
    <property type="protein sequence ID" value="EAU65418.1"/>
    <property type="molecule type" value="Genomic_DNA"/>
</dbReference>
<organism evidence="2 3">
    <name type="scientific">Stigmatella aurantiaca (strain DW4/3-1)</name>
    <dbReference type="NCBI Taxonomy" id="378806"/>
    <lineage>
        <taxon>Bacteria</taxon>
        <taxon>Pseudomonadati</taxon>
        <taxon>Myxococcota</taxon>
        <taxon>Myxococcia</taxon>
        <taxon>Myxococcales</taxon>
        <taxon>Cystobacterineae</taxon>
        <taxon>Archangiaceae</taxon>
        <taxon>Stigmatella</taxon>
    </lineage>
</organism>
<gene>
    <name evidence="2" type="ORF">STIAU_2864</name>
</gene>
<reference evidence="2 3" key="1">
    <citation type="submission" date="2006-04" db="EMBL/GenBank/DDBJ databases">
        <authorList>
            <person name="Nierman W.C."/>
        </authorList>
    </citation>
    <scope>NUCLEOTIDE SEQUENCE [LARGE SCALE GENOMIC DNA]</scope>
    <source>
        <strain evidence="2 3">DW4/3-1</strain>
    </source>
</reference>
<feature type="region of interest" description="Disordered" evidence="1">
    <location>
        <begin position="1"/>
        <end position="82"/>
    </location>
</feature>
<protein>
    <submittedName>
        <fullName evidence="2">Uncharacterized protein</fullName>
    </submittedName>
</protein>
<feature type="region of interest" description="Disordered" evidence="1">
    <location>
        <begin position="367"/>
        <end position="400"/>
    </location>
</feature>
<comment type="caution">
    <text evidence="2">The sequence shown here is derived from an EMBL/GenBank/DDBJ whole genome shotgun (WGS) entry which is preliminary data.</text>
</comment>
<dbReference type="Proteomes" id="UP000032702">
    <property type="component" value="Unassembled WGS sequence"/>
</dbReference>
<evidence type="ECO:0000313" key="2">
    <source>
        <dbReference type="EMBL" id="EAU65418.1"/>
    </source>
</evidence>
<proteinExistence type="predicted"/>
<dbReference type="AlphaFoldDB" id="Q08Y76"/>